<proteinExistence type="predicted"/>
<evidence type="ECO:0000313" key="1">
    <source>
        <dbReference type="EMBL" id="WFN35974.1"/>
    </source>
</evidence>
<dbReference type="PIRSF" id="PIRSF022057">
    <property type="entry name" value="UCP022057"/>
    <property type="match status" value="1"/>
</dbReference>
<dbReference type="AlphaFoldDB" id="A0AAF0FVY4"/>
<dbReference type="InterPro" id="IPR014517">
    <property type="entry name" value="ArsR_tscrpt_regulator"/>
</dbReference>
<name>A0AAF0FVY4_9EURY</name>
<dbReference type="Pfam" id="PF09824">
    <property type="entry name" value="ArsR"/>
    <property type="match status" value="1"/>
</dbReference>
<dbReference type="GeneID" id="79950204"/>
<reference evidence="1" key="1">
    <citation type="submission" date="2022-01" db="EMBL/GenBank/DDBJ databases">
        <title>Complete genome of Methanomicrobium antiquum DSM 21220.</title>
        <authorList>
            <person name="Chen S.-C."/>
            <person name="You Y.-T."/>
            <person name="Zhou Y.-Z."/>
            <person name="Lai M.-C."/>
        </authorList>
    </citation>
    <scope>NUCLEOTIDE SEQUENCE</scope>
    <source>
        <strain evidence="1">DSM 21220</strain>
    </source>
</reference>
<sequence length="170" mass="19176">MTGHIRIVNDPLDLVPLLITFSNSEFKSIYTQLSKNWMTEEELSADYEIGKVKDCIAILKKGNLVEEQWRMPKPGEKPSKEYKTTYSKFRANFQCTMDDLGDIINISISADESLRDLVDDIEKDVRAGNSSVNDLARKYSVSPVFVKGLAKRLPILDVKGQGLVFVEDKG</sequence>
<dbReference type="EMBL" id="CP091092">
    <property type="protein sequence ID" value="WFN35974.1"/>
    <property type="molecule type" value="Genomic_DNA"/>
</dbReference>
<evidence type="ECO:0000313" key="2">
    <source>
        <dbReference type="Proteomes" id="UP001218895"/>
    </source>
</evidence>
<keyword evidence="2" id="KW-1185">Reference proteome</keyword>
<accession>A0AAF0FVY4</accession>
<protein>
    <submittedName>
        <fullName evidence="1">ArsR family transcriptional regulator</fullName>
    </submittedName>
</protein>
<dbReference type="Proteomes" id="UP001218895">
    <property type="component" value="Chromosome"/>
</dbReference>
<gene>
    <name evidence="1" type="ORF">L1994_07360</name>
</gene>
<dbReference type="KEGG" id="manq:L1994_07360"/>
<dbReference type="RefSeq" id="WP_278098812.1">
    <property type="nucleotide sequence ID" value="NZ_CP091092.1"/>
</dbReference>
<organism evidence="1 2">
    <name type="scientific">Methanomicrobium antiquum</name>
    <dbReference type="NCBI Taxonomy" id="487686"/>
    <lineage>
        <taxon>Archaea</taxon>
        <taxon>Methanobacteriati</taxon>
        <taxon>Methanobacteriota</taxon>
        <taxon>Stenosarchaea group</taxon>
        <taxon>Methanomicrobia</taxon>
        <taxon>Methanomicrobiales</taxon>
        <taxon>Methanomicrobiaceae</taxon>
        <taxon>Methanomicrobium</taxon>
    </lineage>
</organism>